<reference evidence="2" key="2">
    <citation type="submission" date="2025-09" db="UniProtKB">
        <authorList>
            <consortium name="Ensembl"/>
        </authorList>
    </citation>
    <scope>IDENTIFICATION</scope>
</reference>
<reference evidence="2" key="1">
    <citation type="submission" date="2025-08" db="UniProtKB">
        <authorList>
            <consortium name="Ensembl"/>
        </authorList>
    </citation>
    <scope>IDENTIFICATION</scope>
</reference>
<name>A0A663EF92_AQUCH</name>
<evidence type="ECO:0000256" key="1">
    <source>
        <dbReference type="SAM" id="MobiDB-lite"/>
    </source>
</evidence>
<sequence>MLHGLAGSSSEPSWQSVSPSQAQRCGMQWPFWHWKLEASQVCGTRRVGPRCRAPPLPPPAPGLHATTTSDRPVRPGQEIAGGPCSSRNGRSPRSPWVTPRSFPLRAVLAHEPAVPQGWLLEASKLSQSQEPLSL</sequence>
<feature type="compositionally biased region" description="Pro residues" evidence="1">
    <location>
        <begin position="52"/>
        <end position="61"/>
    </location>
</feature>
<dbReference type="AlphaFoldDB" id="A0A663EF92"/>
<feature type="region of interest" description="Disordered" evidence="1">
    <location>
        <begin position="52"/>
        <end position="99"/>
    </location>
</feature>
<feature type="compositionally biased region" description="Low complexity" evidence="1">
    <location>
        <begin position="8"/>
        <end position="20"/>
    </location>
</feature>
<accession>A0A663EF92</accession>
<dbReference type="Proteomes" id="UP000472275">
    <property type="component" value="Chromosome 8"/>
</dbReference>
<dbReference type="Ensembl" id="ENSACCT00020010981.1">
    <property type="protein sequence ID" value="ENSACCP00020010514.1"/>
    <property type="gene ID" value="ENSACCG00020007190.1"/>
</dbReference>
<dbReference type="InParanoid" id="A0A663EF92"/>
<proteinExistence type="predicted"/>
<protein>
    <submittedName>
        <fullName evidence="2">Uncharacterized protein</fullName>
    </submittedName>
</protein>
<keyword evidence="3" id="KW-1185">Reference proteome</keyword>
<evidence type="ECO:0000313" key="3">
    <source>
        <dbReference type="Proteomes" id="UP000472275"/>
    </source>
</evidence>
<feature type="region of interest" description="Disordered" evidence="1">
    <location>
        <begin position="1"/>
        <end position="20"/>
    </location>
</feature>
<evidence type="ECO:0000313" key="2">
    <source>
        <dbReference type="Ensembl" id="ENSACCP00020010514.1"/>
    </source>
</evidence>
<organism evidence="2 3">
    <name type="scientific">Aquila chrysaetos chrysaetos</name>
    <dbReference type="NCBI Taxonomy" id="223781"/>
    <lineage>
        <taxon>Eukaryota</taxon>
        <taxon>Metazoa</taxon>
        <taxon>Chordata</taxon>
        <taxon>Craniata</taxon>
        <taxon>Vertebrata</taxon>
        <taxon>Euteleostomi</taxon>
        <taxon>Archelosauria</taxon>
        <taxon>Archosauria</taxon>
        <taxon>Dinosauria</taxon>
        <taxon>Saurischia</taxon>
        <taxon>Theropoda</taxon>
        <taxon>Coelurosauria</taxon>
        <taxon>Aves</taxon>
        <taxon>Neognathae</taxon>
        <taxon>Neoaves</taxon>
        <taxon>Telluraves</taxon>
        <taxon>Accipitrimorphae</taxon>
        <taxon>Accipitriformes</taxon>
        <taxon>Accipitridae</taxon>
        <taxon>Accipitrinae</taxon>
        <taxon>Aquila</taxon>
    </lineage>
</organism>